<dbReference type="SMART" id="SM00320">
    <property type="entry name" value="WD40"/>
    <property type="match status" value="6"/>
</dbReference>
<sequence>MSDSSDTEDLSTFIRHCEETDEINGSSVIPKKKRKFNEQEQENENELNEFLFGNKNNLLKNLESQKNFFLDTGGDEDEKKTSSVIQESVWHDEDDDEFVEIKGKLVKEKQKRKLERIGNTPSWADLNKKRDVDASDSDEDVISKTIGFLDKKSSKKGFIQKGEITFKRLKNLNRVTENEGVISSVLFHPRSFVGIVAGRQGLVSLFAVDGKENKKIHNLCYEKYFIHSCKLTNDGNELIIGGQLKDFHTYDLMSGNKQRIKLPRGVNHMKCFELSPCGKYIAIVGDFGEVHLLHAVTKELLFTFKQEFQSTSMSFSNNSYELYSHSDDNEITIFDIRTQRVKHRFVDEGCVNGTVLKLSSNGKFLATGSRQGFVNIYNSENIFSSKYPQPLKVLSNLNTEISDLKFNHTSELLAFCSTDETNALKLLHVESGSVYSNFPSHLDNIGKTNLVTFSPESGFLAVGTISSKVPLYRLNHYNNY</sequence>
<keyword evidence="2" id="KW-0698">rRNA processing</keyword>
<dbReference type="GO" id="GO:0032040">
    <property type="term" value="C:small-subunit processome"/>
    <property type="evidence" value="ECO:0007669"/>
    <property type="project" value="TreeGrafter"/>
</dbReference>
<dbReference type="GO" id="GO:0034388">
    <property type="term" value="C:Pwp2p-containing subcomplex of 90S preribosome"/>
    <property type="evidence" value="ECO:0007669"/>
    <property type="project" value="TreeGrafter"/>
</dbReference>
<evidence type="ECO:0000313" key="8">
    <source>
        <dbReference type="EMBL" id="KAG5682252.1"/>
    </source>
</evidence>
<evidence type="ECO:0000256" key="3">
    <source>
        <dbReference type="ARBA" id="ARBA00022574"/>
    </source>
</evidence>
<evidence type="ECO:0000256" key="1">
    <source>
        <dbReference type="ARBA" id="ARBA00004604"/>
    </source>
</evidence>
<evidence type="ECO:0000256" key="2">
    <source>
        <dbReference type="ARBA" id="ARBA00022552"/>
    </source>
</evidence>
<dbReference type="InterPro" id="IPR015943">
    <property type="entry name" value="WD40/YVTN_repeat-like_dom_sf"/>
</dbReference>
<dbReference type="Proteomes" id="UP001107558">
    <property type="component" value="Chromosome 1"/>
</dbReference>
<dbReference type="InterPro" id="IPR001680">
    <property type="entry name" value="WD40_rpt"/>
</dbReference>
<organism evidence="8 9">
    <name type="scientific">Polypedilum vanderplanki</name>
    <name type="common">Sleeping chironomid midge</name>
    <dbReference type="NCBI Taxonomy" id="319348"/>
    <lineage>
        <taxon>Eukaryota</taxon>
        <taxon>Metazoa</taxon>
        <taxon>Ecdysozoa</taxon>
        <taxon>Arthropoda</taxon>
        <taxon>Hexapoda</taxon>
        <taxon>Insecta</taxon>
        <taxon>Pterygota</taxon>
        <taxon>Neoptera</taxon>
        <taxon>Endopterygota</taxon>
        <taxon>Diptera</taxon>
        <taxon>Nematocera</taxon>
        <taxon>Chironomoidea</taxon>
        <taxon>Chironomidae</taxon>
        <taxon>Chironominae</taxon>
        <taxon>Polypedilum</taxon>
        <taxon>Polypedilum</taxon>
    </lineage>
</organism>
<reference evidence="8" key="1">
    <citation type="submission" date="2021-03" db="EMBL/GenBank/DDBJ databases">
        <title>Chromosome level genome of the anhydrobiotic midge Polypedilum vanderplanki.</title>
        <authorList>
            <person name="Yoshida Y."/>
            <person name="Kikawada T."/>
            <person name="Gusev O."/>
        </authorList>
    </citation>
    <scope>NUCLEOTIDE SEQUENCE</scope>
    <source>
        <strain evidence="8">NIAS01</strain>
        <tissue evidence="8">Whole body or cell culture</tissue>
    </source>
</reference>
<proteinExistence type="inferred from homology"/>
<dbReference type="OrthoDB" id="1935146at2759"/>
<dbReference type="PANTHER" id="PTHR18359">
    <property type="entry name" value="WD-REPEAT PROTEIN-RELATED"/>
    <property type="match status" value="1"/>
</dbReference>
<evidence type="ECO:0000313" key="9">
    <source>
        <dbReference type="Proteomes" id="UP001107558"/>
    </source>
</evidence>
<dbReference type="InterPro" id="IPR045161">
    <property type="entry name" value="Utp18"/>
</dbReference>
<evidence type="ECO:0000256" key="6">
    <source>
        <dbReference type="ARBA" id="ARBA00025767"/>
    </source>
</evidence>
<name>A0A9J6CJT3_POLVA</name>
<dbReference type="PANTHER" id="PTHR18359:SF0">
    <property type="entry name" value="U3 SMALL NUCLEOLAR RNA-ASSOCIATED PROTEIN 18 HOMOLOG"/>
    <property type="match status" value="1"/>
</dbReference>
<dbReference type="Gene3D" id="2.130.10.10">
    <property type="entry name" value="YVTN repeat-like/Quinoprotein amine dehydrogenase"/>
    <property type="match status" value="1"/>
</dbReference>
<gene>
    <name evidence="8" type="ORF">PVAND_011616</name>
</gene>
<evidence type="ECO:0000256" key="4">
    <source>
        <dbReference type="ARBA" id="ARBA00022737"/>
    </source>
</evidence>
<comment type="similarity">
    <text evidence="6">Belongs to the WD repeat UTP18 family.</text>
</comment>
<accession>A0A9J6CJT3</accession>
<comment type="subcellular location">
    <subcellularLocation>
        <location evidence="1">Nucleus</location>
        <location evidence="1">Nucleolus</location>
    </subcellularLocation>
</comment>
<keyword evidence="4" id="KW-0677">Repeat</keyword>
<feature type="region of interest" description="Disordered" evidence="7">
    <location>
        <begin position="24"/>
        <end position="43"/>
    </location>
</feature>
<keyword evidence="3" id="KW-0853">WD repeat</keyword>
<dbReference type="EMBL" id="JADBJN010000001">
    <property type="protein sequence ID" value="KAG5682252.1"/>
    <property type="molecule type" value="Genomic_DNA"/>
</dbReference>
<evidence type="ECO:0000256" key="5">
    <source>
        <dbReference type="ARBA" id="ARBA00023242"/>
    </source>
</evidence>
<dbReference type="AlphaFoldDB" id="A0A9J6CJT3"/>
<evidence type="ECO:0000256" key="7">
    <source>
        <dbReference type="SAM" id="MobiDB-lite"/>
    </source>
</evidence>
<protein>
    <recommendedName>
        <fullName evidence="10">U3 small nucleolar RNA-associated protein 18-like protein</fullName>
    </recommendedName>
</protein>
<dbReference type="InterPro" id="IPR036322">
    <property type="entry name" value="WD40_repeat_dom_sf"/>
</dbReference>
<dbReference type="GO" id="GO:0006364">
    <property type="term" value="P:rRNA processing"/>
    <property type="evidence" value="ECO:0007669"/>
    <property type="project" value="UniProtKB-KW"/>
</dbReference>
<keyword evidence="9" id="KW-1185">Reference proteome</keyword>
<evidence type="ECO:0008006" key="10">
    <source>
        <dbReference type="Google" id="ProtNLM"/>
    </source>
</evidence>
<dbReference type="SUPFAM" id="SSF50978">
    <property type="entry name" value="WD40 repeat-like"/>
    <property type="match status" value="1"/>
</dbReference>
<comment type="caution">
    <text evidence="8">The sequence shown here is derived from an EMBL/GenBank/DDBJ whole genome shotgun (WGS) entry which is preliminary data.</text>
</comment>
<keyword evidence="5" id="KW-0539">Nucleus</keyword>